<protein>
    <submittedName>
        <fullName evidence="4">Tyrosine-type recombinase/integrase</fullName>
    </submittedName>
</protein>
<comment type="caution">
    <text evidence="4">The sequence shown here is derived from an EMBL/GenBank/DDBJ whole genome shotgun (WGS) entry which is preliminary data.</text>
</comment>
<dbReference type="EMBL" id="JAGKQQ010000001">
    <property type="protein sequence ID" value="MBP3956713.1"/>
    <property type="molecule type" value="Genomic_DNA"/>
</dbReference>
<feature type="domain" description="Tyr recombinase" evidence="3">
    <location>
        <begin position="191"/>
        <end position="386"/>
    </location>
</feature>
<evidence type="ECO:0000256" key="2">
    <source>
        <dbReference type="SAM" id="MobiDB-lite"/>
    </source>
</evidence>
<dbReference type="InterPro" id="IPR013762">
    <property type="entry name" value="Integrase-like_cat_sf"/>
</dbReference>
<dbReference type="Gene3D" id="1.10.443.10">
    <property type="entry name" value="Intergrase catalytic core"/>
    <property type="match status" value="1"/>
</dbReference>
<evidence type="ECO:0000256" key="1">
    <source>
        <dbReference type="ARBA" id="ARBA00023172"/>
    </source>
</evidence>
<accession>A0ABS5BUZ0</accession>
<keyword evidence="1" id="KW-0233">DNA recombination</keyword>
<dbReference type="InterPro" id="IPR011010">
    <property type="entry name" value="DNA_brk_join_enz"/>
</dbReference>
<sequence>MSKSDSTSDGFASKPNKPHPDFPLFPHATKRWAKKIRGNMCYFGPWADPDGALKKYLEQKDALHSGRRLREVSTGVTVKALCNAFLNHKKSLLDAGELASRTWMSCEQTAKLIVSQFGKGRLVADLGPDDFAELRKTMAKTWGAVRIRNFVQQVRSVFKFGYENEMLPAPMRFGPGFSAPSRKTIRLARAEKGSRMFEAAEIRALLNGATVEGKSGERTVRAGVSLRAMILLGVNCGFGNADCGTLPTVALDLVGGWVNYHRPKTGITRRCPLWPETVAALKDVLAARVEPTDPADAGLFFITVWGGSFHKKIDDSPVSKEMRKLLNALGIGGKRNFYALRHTFETIGGEAKDQVAVDHIMGHARDDMASVYRERISDERLKAVSDFVRKWVYGEKEDVELKTA</sequence>
<feature type="region of interest" description="Disordered" evidence="2">
    <location>
        <begin position="1"/>
        <end position="24"/>
    </location>
</feature>
<dbReference type="InterPro" id="IPR002104">
    <property type="entry name" value="Integrase_catalytic"/>
</dbReference>
<keyword evidence="5" id="KW-1185">Reference proteome</keyword>
<dbReference type="RefSeq" id="WP_210655091.1">
    <property type="nucleotide sequence ID" value="NZ_JAGKQQ010000001.1"/>
</dbReference>
<gene>
    <name evidence="4" type="ORF">J8F10_15670</name>
</gene>
<dbReference type="Proteomes" id="UP000676565">
    <property type="component" value="Unassembled WGS sequence"/>
</dbReference>
<name>A0ABS5BUZ0_9BACT</name>
<dbReference type="Pfam" id="PF00589">
    <property type="entry name" value="Phage_integrase"/>
    <property type="match status" value="1"/>
</dbReference>
<evidence type="ECO:0000313" key="4">
    <source>
        <dbReference type="EMBL" id="MBP3956713.1"/>
    </source>
</evidence>
<evidence type="ECO:0000259" key="3">
    <source>
        <dbReference type="PROSITE" id="PS51898"/>
    </source>
</evidence>
<proteinExistence type="predicted"/>
<dbReference type="SUPFAM" id="SSF56349">
    <property type="entry name" value="DNA breaking-rejoining enzymes"/>
    <property type="match status" value="1"/>
</dbReference>
<feature type="compositionally biased region" description="Polar residues" evidence="2">
    <location>
        <begin position="1"/>
        <end position="10"/>
    </location>
</feature>
<dbReference type="PROSITE" id="PS51898">
    <property type="entry name" value="TYR_RECOMBINASE"/>
    <property type="match status" value="1"/>
</dbReference>
<reference evidence="4 5" key="1">
    <citation type="submission" date="2021-04" db="EMBL/GenBank/DDBJ databases">
        <authorList>
            <person name="Ivanova A."/>
        </authorList>
    </citation>
    <scope>NUCLEOTIDE SEQUENCE [LARGE SCALE GENOMIC DNA]</scope>
    <source>
        <strain evidence="4 5">G18</strain>
    </source>
</reference>
<evidence type="ECO:0000313" key="5">
    <source>
        <dbReference type="Proteomes" id="UP000676565"/>
    </source>
</evidence>
<organism evidence="4 5">
    <name type="scientific">Gemmata palustris</name>
    <dbReference type="NCBI Taxonomy" id="2822762"/>
    <lineage>
        <taxon>Bacteria</taxon>
        <taxon>Pseudomonadati</taxon>
        <taxon>Planctomycetota</taxon>
        <taxon>Planctomycetia</taxon>
        <taxon>Gemmatales</taxon>
        <taxon>Gemmataceae</taxon>
        <taxon>Gemmata</taxon>
    </lineage>
</organism>